<evidence type="ECO:0000313" key="1">
    <source>
        <dbReference type="EMBL" id="OHU47416.1"/>
    </source>
</evidence>
<dbReference type="EMBL" id="MLIQ01000042">
    <property type="protein sequence ID" value="OHU47416.1"/>
    <property type="molecule type" value="Genomic_DNA"/>
</dbReference>
<dbReference type="AlphaFoldDB" id="A0A1S1LJ52"/>
<sequence>MLISLNDGELHDLETLTESQALQALTDFREELRRPVNISHAEYLRDVIAELDDQITYLREAAVAEPWPIAA</sequence>
<evidence type="ECO:0000313" key="2">
    <source>
        <dbReference type="Proteomes" id="UP000180043"/>
    </source>
</evidence>
<reference evidence="1 2" key="1">
    <citation type="submission" date="2016-10" db="EMBL/GenBank/DDBJ databases">
        <title>Evaluation of Human, Veterinary and Environmental Mycobacterium chelonae Isolates by Core Genome Phylogenomic Analysis, Targeted Gene Comparison, and Anti-microbial Susceptibility Patterns: A Tale of Mistaken Identities.</title>
        <authorList>
            <person name="Fogelson S.B."/>
            <person name="Camus A.C."/>
            <person name="Lorenz W."/>
            <person name="Vasireddy R."/>
            <person name="Vasireddy S."/>
            <person name="Smith T."/>
            <person name="Brown-Elliott B.A."/>
            <person name="Wallace R.J.Jr."/>
            <person name="Hasan N.A."/>
            <person name="Reischl U."/>
            <person name="Sanchez S."/>
        </authorList>
    </citation>
    <scope>NUCLEOTIDE SEQUENCE [LARGE SCALE GENOMIC DNA]</scope>
    <source>
        <strain evidence="1 2">15515</strain>
    </source>
</reference>
<accession>A0A1S1LJ52</accession>
<name>A0A1S1LJ52_MYCCH</name>
<gene>
    <name evidence="1" type="ORF">BKG82_27815</name>
</gene>
<dbReference type="Proteomes" id="UP000180043">
    <property type="component" value="Unassembled WGS sequence"/>
</dbReference>
<organism evidence="1 2">
    <name type="scientific">Mycobacteroides chelonae</name>
    <name type="common">Mycobacterium chelonae</name>
    <dbReference type="NCBI Taxonomy" id="1774"/>
    <lineage>
        <taxon>Bacteria</taxon>
        <taxon>Bacillati</taxon>
        <taxon>Actinomycetota</taxon>
        <taxon>Actinomycetes</taxon>
        <taxon>Mycobacteriales</taxon>
        <taxon>Mycobacteriaceae</taxon>
        <taxon>Mycobacteroides</taxon>
    </lineage>
</organism>
<protein>
    <submittedName>
        <fullName evidence="1">Uncharacterized protein</fullName>
    </submittedName>
</protein>
<comment type="caution">
    <text evidence="1">The sequence shown here is derived from an EMBL/GenBank/DDBJ whole genome shotgun (WGS) entry which is preliminary data.</text>
</comment>
<proteinExistence type="predicted"/>